<reference evidence="8 9" key="1">
    <citation type="submission" date="2019-12" db="EMBL/GenBank/DDBJ databases">
        <title>Genomic-based taxomic classification of the family Erythrobacteraceae.</title>
        <authorList>
            <person name="Xu L."/>
        </authorList>
    </citation>
    <scope>NUCLEOTIDE SEQUENCE [LARGE SCALE GENOMIC DNA]</scope>
    <source>
        <strain evidence="8 9">KCTC 52259</strain>
    </source>
</reference>
<comment type="caution">
    <text evidence="8">The sequence shown here is derived from an EMBL/GenBank/DDBJ whole genome shotgun (WGS) entry which is preliminary data.</text>
</comment>
<sequence length="404" mass="40960">MNAACQNTMAEVGNGVAAALRAVDCAASEMTGAAFGRLFAPGGALGPVLSILLGLFIAFFAIALMLGRTNLSVRSLVPRMITLGLVLTFATSWLAYQTVVWNLAIGAPDYLATVLTGGQGSATTTFADKIDIVFSAIERATQAQAGGEAADVSAFSPMGMLWLGAMLLLLGTVGVLVTARIGLAVLLALGPIFVVLALFNGTRGLFTGWLKGVVMLALTPLFAVLGGSLMLELAVPVLASLNAVPGQVDMRSAMAFFLIGAVHVALMIMVLKVSATMVSGWRVFGLADKQESSGSASRAGAAAGHSGAAPLNAVAAPAIAAAPSRQIPLSGIVSALPANDAGTGSVAGAARETRIISSPGSSAQVQPISSSTSRTSGIGNRFRPANTRPAHIKSAGSRLTERTK</sequence>
<feature type="transmembrane region" description="Helical" evidence="7">
    <location>
        <begin position="159"/>
        <end position="177"/>
    </location>
</feature>
<dbReference type="GO" id="GO:0030255">
    <property type="term" value="P:protein secretion by the type IV secretion system"/>
    <property type="evidence" value="ECO:0007669"/>
    <property type="project" value="InterPro"/>
</dbReference>
<dbReference type="AlphaFoldDB" id="A0A6L7GGZ2"/>
<feature type="transmembrane region" description="Helical" evidence="7">
    <location>
        <begin position="184"/>
        <end position="201"/>
    </location>
</feature>
<gene>
    <name evidence="8" type="ORF">GRI44_08230</name>
</gene>
<feature type="compositionally biased region" description="Polar residues" evidence="6">
    <location>
        <begin position="358"/>
        <end position="367"/>
    </location>
</feature>
<keyword evidence="3 7" id="KW-0812">Transmembrane</keyword>
<feature type="region of interest" description="Disordered" evidence="6">
    <location>
        <begin position="358"/>
        <end position="404"/>
    </location>
</feature>
<feature type="compositionally biased region" description="Low complexity" evidence="6">
    <location>
        <begin position="368"/>
        <end position="381"/>
    </location>
</feature>
<organism evidence="8 9">
    <name type="scientific">Allopontixanthobacter confluentis</name>
    <dbReference type="NCBI Taxonomy" id="1849021"/>
    <lineage>
        <taxon>Bacteria</taxon>
        <taxon>Pseudomonadati</taxon>
        <taxon>Pseudomonadota</taxon>
        <taxon>Alphaproteobacteria</taxon>
        <taxon>Sphingomonadales</taxon>
        <taxon>Erythrobacteraceae</taxon>
        <taxon>Allopontixanthobacter</taxon>
    </lineage>
</organism>
<feature type="transmembrane region" description="Helical" evidence="7">
    <location>
        <begin position="253"/>
        <end position="271"/>
    </location>
</feature>
<dbReference type="OrthoDB" id="7400974at2"/>
<dbReference type="InterPro" id="IPR007688">
    <property type="entry name" value="Conjugal_tfr_TrbL/VirB6"/>
</dbReference>
<evidence type="ECO:0000313" key="9">
    <source>
        <dbReference type="Proteomes" id="UP000473531"/>
    </source>
</evidence>
<name>A0A6L7GGZ2_9SPHN</name>
<feature type="transmembrane region" description="Helical" evidence="7">
    <location>
        <begin position="76"/>
        <end position="96"/>
    </location>
</feature>
<dbReference type="EMBL" id="WTYU01000001">
    <property type="protein sequence ID" value="MXP14736.1"/>
    <property type="molecule type" value="Genomic_DNA"/>
</dbReference>
<feature type="transmembrane region" description="Helical" evidence="7">
    <location>
        <begin position="44"/>
        <end position="64"/>
    </location>
</feature>
<evidence type="ECO:0000256" key="1">
    <source>
        <dbReference type="ARBA" id="ARBA00004141"/>
    </source>
</evidence>
<keyword evidence="4 7" id="KW-1133">Transmembrane helix</keyword>
<accession>A0A6L7GGZ2</accession>
<feature type="transmembrane region" description="Helical" evidence="7">
    <location>
        <begin position="213"/>
        <end position="241"/>
    </location>
</feature>
<evidence type="ECO:0000256" key="2">
    <source>
        <dbReference type="ARBA" id="ARBA00007802"/>
    </source>
</evidence>
<evidence type="ECO:0000313" key="8">
    <source>
        <dbReference type="EMBL" id="MXP14736.1"/>
    </source>
</evidence>
<keyword evidence="9" id="KW-1185">Reference proteome</keyword>
<protein>
    <submittedName>
        <fullName evidence="8">Type VI secretion protein</fullName>
    </submittedName>
</protein>
<keyword evidence="5 7" id="KW-0472">Membrane</keyword>
<dbReference type="Proteomes" id="UP000473531">
    <property type="component" value="Unassembled WGS sequence"/>
</dbReference>
<evidence type="ECO:0000256" key="5">
    <source>
        <dbReference type="ARBA" id="ARBA00023136"/>
    </source>
</evidence>
<evidence type="ECO:0000256" key="3">
    <source>
        <dbReference type="ARBA" id="ARBA00022692"/>
    </source>
</evidence>
<dbReference type="Pfam" id="PF04610">
    <property type="entry name" value="TrbL"/>
    <property type="match status" value="1"/>
</dbReference>
<proteinExistence type="inferred from homology"/>
<comment type="subcellular location">
    <subcellularLocation>
        <location evidence="1">Membrane</location>
        <topology evidence="1">Multi-pass membrane protein</topology>
    </subcellularLocation>
</comment>
<dbReference type="GO" id="GO:0016020">
    <property type="term" value="C:membrane"/>
    <property type="evidence" value="ECO:0007669"/>
    <property type="project" value="UniProtKB-SubCell"/>
</dbReference>
<evidence type="ECO:0000256" key="7">
    <source>
        <dbReference type="SAM" id="Phobius"/>
    </source>
</evidence>
<evidence type="ECO:0000256" key="4">
    <source>
        <dbReference type="ARBA" id="ARBA00022989"/>
    </source>
</evidence>
<dbReference type="RefSeq" id="WP_160601056.1">
    <property type="nucleotide sequence ID" value="NZ_WTYU01000001.1"/>
</dbReference>
<evidence type="ECO:0000256" key="6">
    <source>
        <dbReference type="SAM" id="MobiDB-lite"/>
    </source>
</evidence>
<comment type="similarity">
    <text evidence="2">Belongs to the TrbL/VirB6 family.</text>
</comment>